<protein>
    <submittedName>
        <fullName evidence="2">Uncharacterized protein</fullName>
    </submittedName>
</protein>
<proteinExistence type="predicted"/>
<name>A0A6N2APL7_SOLCI</name>
<feature type="non-terminal residue" evidence="2">
    <location>
        <position position="345"/>
    </location>
</feature>
<comment type="caution">
    <text evidence="2">The sequence shown here is derived from an EMBL/GenBank/DDBJ whole genome shotgun (WGS) entry which is preliminary data.</text>
</comment>
<dbReference type="AlphaFoldDB" id="A0A6N2APL7"/>
<feature type="compositionally biased region" description="Basic and acidic residues" evidence="1">
    <location>
        <begin position="169"/>
        <end position="179"/>
    </location>
</feature>
<feature type="compositionally biased region" description="Polar residues" evidence="1">
    <location>
        <begin position="26"/>
        <end position="43"/>
    </location>
</feature>
<sequence length="345" mass="38550">MSDHSSASKKMLTALSEIEPISFYSPSVVGSRSNISTSSSQDIPENPFHSVDLNSSSVPTGPVPHHEMLSDEGDLPRNKFFESNILAASEELVTESLAMIGSNKMNLFKGKEKVVEKVPRRRPTTRSDTKKFMADPLKSSARSTAEIRSARTFKVSNFKMPESGVIEAEQTKSTKESSKGKRKRSQGPGTQTKIEDQVNKQETVDNLRKQPVLAGRVFDVGIINLPGIDSLHDMVEIQSWMNIFNKKSPILHEEEVREFYYNIQFKEDGSIHTRVNDIAVHLDEFLLGKILRELKHEVKELTMRLSGKDAEIAILKAELLTSQTEGPGTAVVQALERENAELRTK</sequence>
<evidence type="ECO:0000313" key="2">
    <source>
        <dbReference type="EMBL" id="TMW84417.1"/>
    </source>
</evidence>
<feature type="region of interest" description="Disordered" evidence="1">
    <location>
        <begin position="164"/>
        <end position="193"/>
    </location>
</feature>
<accession>A0A6N2APL7</accession>
<reference evidence="2" key="1">
    <citation type="submission" date="2019-05" db="EMBL/GenBank/DDBJ databases">
        <title>The de novo reference genome and transcriptome assemblies of the wild tomato species Solanum chilense.</title>
        <authorList>
            <person name="Stam R."/>
            <person name="Nosenko T."/>
            <person name="Hoerger A.C."/>
            <person name="Stephan W."/>
            <person name="Seidel M.A."/>
            <person name="Kuhn J.M.M."/>
            <person name="Haberer G."/>
            <person name="Tellier A."/>
        </authorList>
    </citation>
    <scope>NUCLEOTIDE SEQUENCE</scope>
    <source>
        <tissue evidence="2">Mature leaves</tissue>
    </source>
</reference>
<dbReference type="EMBL" id="RXGB01009430">
    <property type="protein sequence ID" value="TMW84417.1"/>
    <property type="molecule type" value="Genomic_DNA"/>
</dbReference>
<evidence type="ECO:0000256" key="1">
    <source>
        <dbReference type="SAM" id="MobiDB-lite"/>
    </source>
</evidence>
<feature type="region of interest" description="Disordered" evidence="1">
    <location>
        <begin position="114"/>
        <end position="145"/>
    </location>
</feature>
<organism evidence="2">
    <name type="scientific">Solanum chilense</name>
    <name type="common">Tomato</name>
    <name type="synonym">Lycopersicon chilense</name>
    <dbReference type="NCBI Taxonomy" id="4083"/>
    <lineage>
        <taxon>Eukaryota</taxon>
        <taxon>Viridiplantae</taxon>
        <taxon>Streptophyta</taxon>
        <taxon>Embryophyta</taxon>
        <taxon>Tracheophyta</taxon>
        <taxon>Spermatophyta</taxon>
        <taxon>Magnoliopsida</taxon>
        <taxon>eudicotyledons</taxon>
        <taxon>Gunneridae</taxon>
        <taxon>Pentapetalae</taxon>
        <taxon>asterids</taxon>
        <taxon>lamiids</taxon>
        <taxon>Solanales</taxon>
        <taxon>Solanaceae</taxon>
        <taxon>Solanoideae</taxon>
        <taxon>Solaneae</taxon>
        <taxon>Solanum</taxon>
        <taxon>Solanum subgen. Lycopersicon</taxon>
    </lineage>
</organism>
<gene>
    <name evidence="2" type="ORF">EJD97_025247</name>
</gene>
<feature type="compositionally biased region" description="Basic and acidic residues" evidence="1">
    <location>
        <begin position="64"/>
        <end position="75"/>
    </location>
</feature>
<feature type="region of interest" description="Disordered" evidence="1">
    <location>
        <begin position="26"/>
        <end position="75"/>
    </location>
</feature>